<dbReference type="Pfam" id="PF00632">
    <property type="entry name" value="HECT"/>
    <property type="match status" value="1"/>
</dbReference>
<evidence type="ECO:0000313" key="3">
    <source>
        <dbReference type="EMBL" id="CAB3998790.1"/>
    </source>
</evidence>
<proteinExistence type="predicted"/>
<dbReference type="InterPro" id="IPR035983">
    <property type="entry name" value="Hect_E3_ubiquitin_ligase"/>
</dbReference>
<organism evidence="3 4">
    <name type="scientific">Paramuricea clavata</name>
    <name type="common">Red gorgonian</name>
    <name type="synonym">Violescent sea-whip</name>
    <dbReference type="NCBI Taxonomy" id="317549"/>
    <lineage>
        <taxon>Eukaryota</taxon>
        <taxon>Metazoa</taxon>
        <taxon>Cnidaria</taxon>
        <taxon>Anthozoa</taxon>
        <taxon>Octocorallia</taxon>
        <taxon>Malacalcyonacea</taxon>
        <taxon>Plexauridae</taxon>
        <taxon>Paramuricea</taxon>
    </lineage>
</organism>
<protein>
    <submittedName>
        <fullName evidence="3">G2 M phase-specific E3 ubiquitin- ligase</fullName>
    </submittedName>
</protein>
<dbReference type="SUPFAM" id="SSF56204">
    <property type="entry name" value="Hect, E3 ligase catalytic domain"/>
    <property type="match status" value="1"/>
</dbReference>
<keyword evidence="4" id="KW-1185">Reference proteome</keyword>
<keyword evidence="3" id="KW-0436">Ligase</keyword>
<evidence type="ECO:0000313" key="4">
    <source>
        <dbReference type="Proteomes" id="UP001152795"/>
    </source>
</evidence>
<comment type="caution">
    <text evidence="3">The sequence shown here is derived from an EMBL/GenBank/DDBJ whole genome shotgun (WGS) entry which is preliminary data.</text>
</comment>
<reference evidence="3" key="1">
    <citation type="submission" date="2020-04" db="EMBL/GenBank/DDBJ databases">
        <authorList>
            <person name="Alioto T."/>
            <person name="Alioto T."/>
            <person name="Gomez Garrido J."/>
        </authorList>
    </citation>
    <scope>NUCLEOTIDE SEQUENCE</scope>
    <source>
        <strain evidence="3">A484AB</strain>
    </source>
</reference>
<feature type="compositionally biased region" description="Polar residues" evidence="2">
    <location>
        <begin position="26"/>
        <end position="58"/>
    </location>
</feature>
<dbReference type="Gene3D" id="3.90.1750.10">
    <property type="entry name" value="Hect, E3 ligase catalytic domains"/>
    <property type="match status" value="1"/>
</dbReference>
<dbReference type="InterPro" id="IPR000569">
    <property type="entry name" value="HECT_dom"/>
</dbReference>
<keyword evidence="1" id="KW-0833">Ubl conjugation pathway</keyword>
<dbReference type="GO" id="GO:0016874">
    <property type="term" value="F:ligase activity"/>
    <property type="evidence" value="ECO:0007669"/>
    <property type="project" value="UniProtKB-KW"/>
</dbReference>
<evidence type="ECO:0000256" key="1">
    <source>
        <dbReference type="ARBA" id="ARBA00022786"/>
    </source>
</evidence>
<dbReference type="EMBL" id="CACRXK020003439">
    <property type="protein sequence ID" value="CAB3998790.1"/>
    <property type="molecule type" value="Genomic_DNA"/>
</dbReference>
<name>A0A6S7HUK0_PARCT</name>
<accession>A0A6S7HUK0</accession>
<feature type="compositionally biased region" description="Basic and acidic residues" evidence="2">
    <location>
        <begin position="16"/>
        <end position="25"/>
    </location>
</feature>
<evidence type="ECO:0000256" key="2">
    <source>
        <dbReference type="SAM" id="MobiDB-lite"/>
    </source>
</evidence>
<sequence>MPVAFDNSEFQISAHQDQEAGESSHQESPSRSNLCTNAVGSASRPSVRNSPEPSTSHTRAALSVPTITLPRPRIGGSQVDEHKRLFGYRGKANSRGKSKKQSAGQTCTLKFVCLATRYPVKPLTSVKERTALSNAGLGDASIVFDLNGDSSHCHEKILEAFPKLAESGYDLQLYDRAGENSSFCVLKHPYLPRKLKVVAEQCKIYIKPLQKDLVETESDAEDVEEEEEHLVCAVAGLVISCILCSAVIPMGSVEEHRMLVHNNEPQIKKRKGTHLASWTCCTELMKAKIPGLDDIVADSDDDVEIIATTSMYLEEPPKTNPSKSELEQFRESTIDESLTRQRFTVSREDGMDELKKDILECYKNPRVKLTAKPRVKFEGEEGVGSGPIREFLLCAMKIVEDGPEEYWVLTVNGDVDDLLLESLALGLADTPDVELRQYITQLEDLSQDEPVSDDLKDGITPYIFEAGLDIHMLNGNRKLLIQGMVVYFVIHKRRRELDDIAKGMNEVGFHNFMGKCSIDVVKSLFPRSEMRFVTAEQMKEAIIFEEPTGHEDTILYLYQYLNELEKYDEGKPSIDLCCFWTAMNNLPPRNGTLQVKFQEDNSPLPVAETCFFAISLPTVHESYDDFKKFIDIALTHGSLGIHHS</sequence>
<feature type="region of interest" description="Disordered" evidence="2">
    <location>
        <begin position="1"/>
        <end position="81"/>
    </location>
</feature>
<dbReference type="Gene3D" id="3.30.2410.10">
    <property type="entry name" value="Hect, E3 ligase catalytic domain"/>
    <property type="match status" value="1"/>
</dbReference>
<dbReference type="Proteomes" id="UP001152795">
    <property type="component" value="Unassembled WGS sequence"/>
</dbReference>
<dbReference type="AlphaFoldDB" id="A0A6S7HUK0"/>
<dbReference type="GO" id="GO:0004842">
    <property type="term" value="F:ubiquitin-protein transferase activity"/>
    <property type="evidence" value="ECO:0007669"/>
    <property type="project" value="InterPro"/>
</dbReference>
<dbReference type="OrthoDB" id="5964629at2759"/>
<gene>
    <name evidence="3" type="ORF">PACLA_8A034085</name>
</gene>